<organism evidence="1 2">
    <name type="scientific">Microvirga vignae</name>
    <dbReference type="NCBI Taxonomy" id="1225564"/>
    <lineage>
        <taxon>Bacteria</taxon>
        <taxon>Pseudomonadati</taxon>
        <taxon>Pseudomonadota</taxon>
        <taxon>Alphaproteobacteria</taxon>
        <taxon>Hyphomicrobiales</taxon>
        <taxon>Methylobacteriaceae</taxon>
        <taxon>Microvirga</taxon>
    </lineage>
</organism>
<keyword evidence="2" id="KW-1185">Reference proteome</keyword>
<comment type="caution">
    <text evidence="1">The sequence shown here is derived from an EMBL/GenBank/DDBJ whole genome shotgun (WGS) entry which is preliminary data.</text>
</comment>
<accession>A0A0H1R3F5</accession>
<dbReference type="EMBL" id="LCYG01000128">
    <property type="protein sequence ID" value="KLK89663.1"/>
    <property type="molecule type" value="Genomic_DNA"/>
</dbReference>
<name>A0A0H1R3F5_9HYPH</name>
<dbReference type="AlphaFoldDB" id="A0A0H1R3F5"/>
<dbReference type="Proteomes" id="UP000035489">
    <property type="component" value="Unassembled WGS sequence"/>
</dbReference>
<gene>
    <name evidence="1" type="ORF">AA309_29925</name>
</gene>
<reference evidence="1 2" key="1">
    <citation type="submission" date="2015-05" db="EMBL/GenBank/DDBJ databases">
        <title>Draft genome sequence of Microvirga vignae strain BR3299, a novel nitrogen fixing bacteria isolated from Brazil semi-aired region.</title>
        <authorList>
            <person name="Zilli J.E."/>
            <person name="Passos S.R."/>
            <person name="Leite J."/>
            <person name="Baldani J.I."/>
            <person name="Xavier G.R."/>
            <person name="Rumjaneck N.G."/>
            <person name="Simoes-Araujo J.L."/>
        </authorList>
    </citation>
    <scope>NUCLEOTIDE SEQUENCE [LARGE SCALE GENOMIC DNA]</scope>
    <source>
        <strain evidence="1 2">BR3299</strain>
    </source>
</reference>
<dbReference type="RefSeq" id="WP_047192683.1">
    <property type="nucleotide sequence ID" value="NZ_LCYG01000128.1"/>
</dbReference>
<proteinExistence type="predicted"/>
<protein>
    <submittedName>
        <fullName evidence="1">Uncharacterized protein</fullName>
    </submittedName>
</protein>
<evidence type="ECO:0000313" key="1">
    <source>
        <dbReference type="EMBL" id="KLK89663.1"/>
    </source>
</evidence>
<feature type="non-terminal residue" evidence="1">
    <location>
        <position position="226"/>
    </location>
</feature>
<sequence length="226" mass="24135">MALDGNQEDGILLEAEIEFEHESSQVSLEQESSDLLPVVPVSGTYAREGHFEYDVNGVVISGWEIITENGKTSSAVYGPGKVLIAATVTTTTAEKTTTVRHEGAWGNVVSTVVELQSDTRKGYLEYDASGTMISGWETIIEGGKTTTAEYGPGKSLISATVTTATVDKTTTVTYKGDWNTIVSTAVDFHSDTRKGHMEYDANGVIVSGWETTISDGQTSSFVYGPG</sequence>
<evidence type="ECO:0000313" key="2">
    <source>
        <dbReference type="Proteomes" id="UP000035489"/>
    </source>
</evidence>